<comment type="function">
    <text evidence="6">Catalyzes the reduction of dTDP-6-deoxy-L-lyxo-4-hexulose to yield dTDP-L-rhamnose.</text>
</comment>
<comment type="caution">
    <text evidence="8">The sequence shown here is derived from an EMBL/GenBank/DDBJ whole genome shotgun (WGS) entry which is preliminary data.</text>
</comment>
<keyword evidence="6" id="KW-0521">NADP</keyword>
<evidence type="ECO:0000313" key="9">
    <source>
        <dbReference type="Proteomes" id="UP000196331"/>
    </source>
</evidence>
<evidence type="ECO:0000313" key="8">
    <source>
        <dbReference type="EMBL" id="SJN09831.1"/>
    </source>
</evidence>
<dbReference type="CDD" id="cd05254">
    <property type="entry name" value="dTDP_HR_like_SDR_e"/>
    <property type="match status" value="1"/>
</dbReference>
<gene>
    <name evidence="8" type="ORF">CZ787_02380</name>
</gene>
<dbReference type="PANTHER" id="PTHR10491">
    <property type="entry name" value="DTDP-4-DEHYDRORHAMNOSE REDUCTASE"/>
    <property type="match status" value="1"/>
</dbReference>
<dbReference type="AlphaFoldDB" id="A0A1R4HQI9"/>
<dbReference type="Gene3D" id="3.40.50.720">
    <property type="entry name" value="NAD(P)-binding Rossmann-like Domain"/>
    <property type="match status" value="1"/>
</dbReference>
<evidence type="ECO:0000259" key="7">
    <source>
        <dbReference type="Pfam" id="PF04321"/>
    </source>
</evidence>
<name>A0A1R4HQI9_9GAMM</name>
<dbReference type="GO" id="GO:0019305">
    <property type="term" value="P:dTDP-rhamnose biosynthetic process"/>
    <property type="evidence" value="ECO:0007669"/>
    <property type="project" value="UniProtKB-UniPathway"/>
</dbReference>
<dbReference type="UniPathway" id="UPA00281"/>
<dbReference type="InterPro" id="IPR029903">
    <property type="entry name" value="RmlD-like-bd"/>
</dbReference>
<dbReference type="GO" id="GO:0008831">
    <property type="term" value="F:dTDP-4-dehydrorhamnose reductase activity"/>
    <property type="evidence" value="ECO:0007669"/>
    <property type="project" value="UniProtKB-EC"/>
</dbReference>
<comment type="cofactor">
    <cofactor evidence="6">
        <name>Mg(2+)</name>
        <dbReference type="ChEBI" id="CHEBI:18420"/>
    </cofactor>
    <text evidence="6">Binds 1 Mg(2+) ion per monomer.</text>
</comment>
<dbReference type="RefSeq" id="WP_087105771.1">
    <property type="nucleotide sequence ID" value="NZ_FUKM01000007.1"/>
</dbReference>
<comment type="catalytic activity">
    <reaction evidence="5 6">
        <text>dTDP-beta-L-rhamnose + NADP(+) = dTDP-4-dehydro-beta-L-rhamnose + NADPH + H(+)</text>
        <dbReference type="Rhea" id="RHEA:21796"/>
        <dbReference type="ChEBI" id="CHEBI:15378"/>
        <dbReference type="ChEBI" id="CHEBI:57510"/>
        <dbReference type="ChEBI" id="CHEBI:57783"/>
        <dbReference type="ChEBI" id="CHEBI:58349"/>
        <dbReference type="ChEBI" id="CHEBI:62830"/>
        <dbReference type="EC" id="1.1.1.133"/>
    </reaction>
</comment>
<dbReference type="EC" id="1.1.1.133" evidence="3 6"/>
<sequence>MISERSLLTPHTSPLTILVTGGNGQVGFELKRQLATLGHVLAPGRAALDLSDADAVAAYLATHQPDVVINAAAYTAVDNAESDQAMAERLNTALPAQLAEYCQQQSKWLIHYSSDYVYTGQGSAPWQESDATGPCNVYGATKLAGDEAVMNSSCQHLIFRTSWVYSAFGKSFLATMLRLGAERSALSIINDQMGAPTPARLIALVTQQALTRLLSEGATLASGVYHLAPRGETSWHGFACEIFKAAKQCGLPLVITPDGVSAIPTTDYPTPAARPLNSRLSVDKLEKALAVQLPDWQSQLALTVEEIARSR</sequence>
<evidence type="ECO:0000256" key="5">
    <source>
        <dbReference type="ARBA" id="ARBA00048200"/>
    </source>
</evidence>
<comment type="pathway">
    <text evidence="1 6">Carbohydrate biosynthesis; dTDP-L-rhamnose biosynthesis.</text>
</comment>
<dbReference type="SUPFAM" id="SSF51735">
    <property type="entry name" value="NAD(P)-binding Rossmann-fold domains"/>
    <property type="match status" value="1"/>
</dbReference>
<dbReference type="PANTHER" id="PTHR10491:SF4">
    <property type="entry name" value="METHIONINE ADENOSYLTRANSFERASE 2 SUBUNIT BETA"/>
    <property type="match status" value="1"/>
</dbReference>
<dbReference type="NCBIfam" id="TIGR01214">
    <property type="entry name" value="rmlD"/>
    <property type="match status" value="1"/>
</dbReference>
<evidence type="ECO:0000256" key="1">
    <source>
        <dbReference type="ARBA" id="ARBA00004781"/>
    </source>
</evidence>
<dbReference type="GO" id="GO:0005829">
    <property type="term" value="C:cytosol"/>
    <property type="evidence" value="ECO:0007669"/>
    <property type="project" value="TreeGrafter"/>
</dbReference>
<comment type="similarity">
    <text evidence="2 6">Belongs to the dTDP-4-dehydrorhamnose reductase family.</text>
</comment>
<proteinExistence type="inferred from homology"/>
<evidence type="ECO:0000256" key="3">
    <source>
        <dbReference type="ARBA" id="ARBA00012929"/>
    </source>
</evidence>
<dbReference type="Pfam" id="PF04321">
    <property type="entry name" value="RmlD_sub_bind"/>
    <property type="match status" value="1"/>
</dbReference>
<dbReference type="Gene3D" id="3.90.25.10">
    <property type="entry name" value="UDP-galactose 4-epimerase, domain 1"/>
    <property type="match status" value="1"/>
</dbReference>
<dbReference type="UniPathway" id="UPA00124"/>
<organism evidence="8 9">
    <name type="scientific">Halomonas citrativorans</name>
    <dbReference type="NCBI Taxonomy" id="2742612"/>
    <lineage>
        <taxon>Bacteria</taxon>
        <taxon>Pseudomonadati</taxon>
        <taxon>Pseudomonadota</taxon>
        <taxon>Gammaproteobacteria</taxon>
        <taxon>Oceanospirillales</taxon>
        <taxon>Halomonadaceae</taxon>
        <taxon>Halomonas</taxon>
    </lineage>
</organism>
<evidence type="ECO:0000256" key="6">
    <source>
        <dbReference type="RuleBase" id="RU364082"/>
    </source>
</evidence>
<protein>
    <recommendedName>
        <fullName evidence="4 6">dTDP-4-dehydrorhamnose reductase</fullName>
        <ecNumber evidence="3 6">1.1.1.133</ecNumber>
    </recommendedName>
</protein>
<keyword evidence="6 8" id="KW-0560">Oxidoreductase</keyword>
<evidence type="ECO:0000256" key="4">
    <source>
        <dbReference type="ARBA" id="ARBA00017099"/>
    </source>
</evidence>
<accession>A0A1R4HQI9</accession>
<dbReference type="OrthoDB" id="9803892at2"/>
<dbReference type="EMBL" id="FUKM01000007">
    <property type="protein sequence ID" value="SJN09831.1"/>
    <property type="molecule type" value="Genomic_DNA"/>
</dbReference>
<dbReference type="InterPro" id="IPR005913">
    <property type="entry name" value="dTDP_dehydrorham_reduct"/>
</dbReference>
<feature type="domain" description="RmlD-like substrate binding" evidence="7">
    <location>
        <begin position="16"/>
        <end position="307"/>
    </location>
</feature>
<reference evidence="8 9" key="1">
    <citation type="submission" date="2017-02" db="EMBL/GenBank/DDBJ databases">
        <authorList>
            <person name="Dridi B."/>
        </authorList>
    </citation>
    <scope>NUCLEOTIDE SEQUENCE [LARGE SCALE GENOMIC DNA]</scope>
    <source>
        <strain evidence="8 9">JB380</strain>
    </source>
</reference>
<evidence type="ECO:0000256" key="2">
    <source>
        <dbReference type="ARBA" id="ARBA00010944"/>
    </source>
</evidence>
<dbReference type="InterPro" id="IPR036291">
    <property type="entry name" value="NAD(P)-bd_dom_sf"/>
</dbReference>
<dbReference type="GO" id="GO:0009243">
    <property type="term" value="P:O antigen biosynthetic process"/>
    <property type="evidence" value="ECO:0007669"/>
    <property type="project" value="UniProtKB-UniPathway"/>
</dbReference>
<dbReference type="Proteomes" id="UP000196331">
    <property type="component" value="Unassembled WGS sequence"/>
</dbReference>